<dbReference type="Pfam" id="PF01551">
    <property type="entry name" value="Peptidase_M23"/>
    <property type="match status" value="1"/>
</dbReference>
<evidence type="ECO:0000313" key="4">
    <source>
        <dbReference type="EMBL" id="MQY28914.1"/>
    </source>
</evidence>
<reference evidence="4 5" key="1">
    <citation type="submission" date="2019-10" db="EMBL/GenBank/DDBJ databases">
        <title>Nocardia macrotermitis sp. nov. and Nocardia aurantia sp. nov., isolated from the gut of fungus growing-termite Macrotermes natalensis.</title>
        <authorList>
            <person name="Benndorf R."/>
            <person name="Schwitalla J."/>
            <person name="Martin K."/>
            <person name="De Beer W."/>
            <person name="Kaster A.-K."/>
            <person name="Vollmers J."/>
            <person name="Poulsen M."/>
            <person name="Beemelmanns C."/>
        </authorList>
    </citation>
    <scope>NUCLEOTIDE SEQUENCE [LARGE SCALE GENOMIC DNA]</scope>
    <source>
        <strain evidence="4 5">RB56</strain>
    </source>
</reference>
<proteinExistence type="predicted"/>
<dbReference type="Proteomes" id="UP000431401">
    <property type="component" value="Unassembled WGS sequence"/>
</dbReference>
<sequence length="432" mass="44289">MSTTLKVLLIVVVAAVVVVVVLTGFGDRPPADPSCLPDLPRVDRHLVPAQPAPAADGRAWPLPEGSFTVSSPFGPREGGFHAGVDLAAAEGTSIFAAADGTVAAAGPASGFGNWIVIDSDGPDGLVSTVYGHMYEWGVGVQAGQRVTAGQQIGRVGAAGEATGAHLHFEVVPGGRLHGGHAIDPLPWLQTAHATPIPNAAGTFEKATHPRDTGPTKRAAQQRNSDTDTLAAHTSSRWSRQRSGIGCVTTPAHGGPASSAVGGGDTRLGAGSVPPDFEPWIRKAAATCPELSAPIVAAQLEQESGFNRTAVSPAGALGPAQFMPGTWTSQGIDGDGDGVTDPFSIADAVMSQGAFACKLIDLSKSGLTQGVLHGELTWLWLSMYNCGPEGTFAAGGVCQNPETQGYVTRIPELAAKYQAPEPAPNRLAFGPTR</sequence>
<feature type="region of interest" description="Disordered" evidence="1">
    <location>
        <begin position="200"/>
        <end position="242"/>
    </location>
</feature>
<feature type="compositionally biased region" description="Polar residues" evidence="1">
    <location>
        <begin position="218"/>
        <end position="241"/>
    </location>
</feature>
<evidence type="ECO:0008006" key="6">
    <source>
        <dbReference type="Google" id="ProtNLM"/>
    </source>
</evidence>
<dbReference type="CDD" id="cd13399">
    <property type="entry name" value="Slt35-like"/>
    <property type="match status" value="1"/>
</dbReference>
<dbReference type="InterPro" id="IPR011055">
    <property type="entry name" value="Dup_hybrid_motif"/>
</dbReference>
<keyword evidence="5" id="KW-1185">Reference proteome</keyword>
<evidence type="ECO:0000259" key="2">
    <source>
        <dbReference type="Pfam" id="PF01551"/>
    </source>
</evidence>
<evidence type="ECO:0000259" key="3">
    <source>
        <dbReference type="Pfam" id="PF13406"/>
    </source>
</evidence>
<dbReference type="InterPro" id="IPR050570">
    <property type="entry name" value="Cell_wall_metabolism_enzyme"/>
</dbReference>
<name>A0A7K0DVR1_9NOCA</name>
<dbReference type="SUPFAM" id="SSF51261">
    <property type="entry name" value="Duplicated hybrid motif"/>
    <property type="match status" value="1"/>
</dbReference>
<accession>A0A7K0DVR1</accession>
<dbReference type="EMBL" id="WEGI01000010">
    <property type="protein sequence ID" value="MQY28914.1"/>
    <property type="molecule type" value="Genomic_DNA"/>
</dbReference>
<evidence type="ECO:0000313" key="5">
    <source>
        <dbReference type="Proteomes" id="UP000431401"/>
    </source>
</evidence>
<evidence type="ECO:0000256" key="1">
    <source>
        <dbReference type="SAM" id="MobiDB-lite"/>
    </source>
</evidence>
<comment type="caution">
    <text evidence="4">The sequence shown here is derived from an EMBL/GenBank/DDBJ whole genome shotgun (WGS) entry which is preliminary data.</text>
</comment>
<dbReference type="InterPro" id="IPR023346">
    <property type="entry name" value="Lysozyme-like_dom_sf"/>
</dbReference>
<organism evidence="4 5">
    <name type="scientific">Nocardia aurantia</name>
    <dbReference type="NCBI Taxonomy" id="2585199"/>
    <lineage>
        <taxon>Bacteria</taxon>
        <taxon>Bacillati</taxon>
        <taxon>Actinomycetota</taxon>
        <taxon>Actinomycetes</taxon>
        <taxon>Mycobacteriales</taxon>
        <taxon>Nocardiaceae</taxon>
        <taxon>Nocardia</taxon>
    </lineage>
</organism>
<dbReference type="SUPFAM" id="SSF53955">
    <property type="entry name" value="Lysozyme-like"/>
    <property type="match status" value="1"/>
</dbReference>
<dbReference type="InterPro" id="IPR031304">
    <property type="entry name" value="SLT_2"/>
</dbReference>
<dbReference type="CDD" id="cd12797">
    <property type="entry name" value="M23_peptidase"/>
    <property type="match status" value="1"/>
</dbReference>
<dbReference type="Pfam" id="PF13406">
    <property type="entry name" value="SLT_2"/>
    <property type="match status" value="1"/>
</dbReference>
<gene>
    <name evidence="4" type="ORF">NRB56_44990</name>
</gene>
<protein>
    <recommendedName>
        <fullName evidence="6">Peptidase</fullName>
    </recommendedName>
</protein>
<feature type="domain" description="Transglycosylase SLT" evidence="3">
    <location>
        <begin position="303"/>
        <end position="354"/>
    </location>
</feature>
<dbReference type="RefSeq" id="WP_319943359.1">
    <property type="nucleotide sequence ID" value="NZ_WEGI01000010.1"/>
</dbReference>
<dbReference type="AlphaFoldDB" id="A0A7K0DVR1"/>
<dbReference type="Gene3D" id="2.70.70.10">
    <property type="entry name" value="Glucose Permease (Domain IIA)"/>
    <property type="match status" value="1"/>
</dbReference>
<feature type="domain" description="M23ase beta-sheet core" evidence="2">
    <location>
        <begin position="80"/>
        <end position="174"/>
    </location>
</feature>
<dbReference type="Gene3D" id="1.10.530.10">
    <property type="match status" value="1"/>
</dbReference>
<dbReference type="PANTHER" id="PTHR21666:SF270">
    <property type="entry name" value="MUREIN HYDROLASE ACTIVATOR ENVC"/>
    <property type="match status" value="1"/>
</dbReference>
<feature type="compositionally biased region" description="Basic and acidic residues" evidence="1">
    <location>
        <begin position="205"/>
        <end position="214"/>
    </location>
</feature>
<dbReference type="InterPro" id="IPR016047">
    <property type="entry name" value="M23ase_b-sheet_dom"/>
</dbReference>
<dbReference type="GO" id="GO:0004222">
    <property type="term" value="F:metalloendopeptidase activity"/>
    <property type="evidence" value="ECO:0007669"/>
    <property type="project" value="TreeGrafter"/>
</dbReference>
<dbReference type="PANTHER" id="PTHR21666">
    <property type="entry name" value="PEPTIDASE-RELATED"/>
    <property type="match status" value="1"/>
</dbReference>